<protein>
    <recommendedName>
        <fullName evidence="3">WYL domain-containing protein</fullName>
    </recommendedName>
</protein>
<accession>A0ABD5FK11</accession>
<evidence type="ECO:0000313" key="1">
    <source>
        <dbReference type="EMBL" id="MDT2982051.1"/>
    </source>
</evidence>
<organism evidence="1 2">
    <name type="scientific">Enterococcus casseliflavus</name>
    <name type="common">Enterococcus flavescens</name>
    <dbReference type="NCBI Taxonomy" id="37734"/>
    <lineage>
        <taxon>Bacteria</taxon>
        <taxon>Bacillati</taxon>
        <taxon>Bacillota</taxon>
        <taxon>Bacilli</taxon>
        <taxon>Lactobacillales</taxon>
        <taxon>Enterococcaceae</taxon>
        <taxon>Enterococcus</taxon>
    </lineage>
</organism>
<name>A0ABD5FK11_ENTCA</name>
<dbReference type="RefSeq" id="WP_213356819.1">
    <property type="nucleotide sequence ID" value="NZ_JAFLJG010000006.1"/>
</dbReference>
<dbReference type="EMBL" id="JARQDZ010000002">
    <property type="protein sequence ID" value="MDT2982051.1"/>
    <property type="molecule type" value="Genomic_DNA"/>
</dbReference>
<evidence type="ECO:0008006" key="3">
    <source>
        <dbReference type="Google" id="ProtNLM"/>
    </source>
</evidence>
<evidence type="ECO:0000313" key="2">
    <source>
        <dbReference type="Proteomes" id="UP001253851"/>
    </source>
</evidence>
<dbReference type="AlphaFoldDB" id="A0ABD5FK11"/>
<gene>
    <name evidence="1" type="ORF">P7I34_05215</name>
</gene>
<sequence>MKKYIVNKRAIDGDELLHLIIASNGIYESTLEKLLQCNRISLEARLRTLEKHKWVSKRKLSKHFYYAKKFDLDNLNHLDLQADALQKMLTLGFRTNKLSIATNQQKQVSATFYSSVRNIYNHKNFSQKPQAFQLFNQCLSNQNKELLLDFINHHHVKIPVQFSSIRDDNQLFYTPSLDNLDIVAIPDMQHLPTIKEKLKDFSIYRVKNNTEFIRDDILIYIQSKDSFYYYIKKEQQWHLIKINNLFELLFYLTNFFKTTKKITFSNDIDNYEELNNLYKKSTENRKQYNTIAKKNAKKEAQS</sequence>
<proteinExistence type="predicted"/>
<comment type="caution">
    <text evidence="1">The sequence shown here is derived from an EMBL/GenBank/DDBJ whole genome shotgun (WGS) entry which is preliminary data.</text>
</comment>
<reference evidence="1 2" key="1">
    <citation type="submission" date="2023-03" db="EMBL/GenBank/DDBJ databases">
        <authorList>
            <person name="Shen W."/>
            <person name="Cai J."/>
        </authorList>
    </citation>
    <scope>NUCLEOTIDE SEQUENCE [LARGE SCALE GENOMIC DNA]</scope>
    <source>
        <strain evidence="1 2">B516</strain>
    </source>
</reference>
<dbReference type="Proteomes" id="UP001253851">
    <property type="component" value="Unassembled WGS sequence"/>
</dbReference>